<evidence type="ECO:0000313" key="2">
    <source>
        <dbReference type="Proteomes" id="UP000033882"/>
    </source>
</evidence>
<reference evidence="1 2" key="1">
    <citation type="journal article" date="2015" name="Nature">
        <title>rRNA introns, odd ribosomes, and small enigmatic genomes across a large radiation of phyla.</title>
        <authorList>
            <person name="Brown C.T."/>
            <person name="Hug L.A."/>
            <person name="Thomas B.C."/>
            <person name="Sharon I."/>
            <person name="Castelle C.J."/>
            <person name="Singh A."/>
            <person name="Wilkins M.J."/>
            <person name="Williams K.H."/>
            <person name="Banfield J.F."/>
        </authorList>
    </citation>
    <scope>NUCLEOTIDE SEQUENCE [LARGE SCALE GENOMIC DNA]</scope>
</reference>
<organism evidence="1 2">
    <name type="scientific">Candidatus Wolfebacteria bacterium GW2011_GWA2_47_9b</name>
    <dbReference type="NCBI Taxonomy" id="1619005"/>
    <lineage>
        <taxon>Bacteria</taxon>
        <taxon>Candidatus Wolfeibacteriota</taxon>
    </lineage>
</organism>
<accession>A0A0G1U8V7</accession>
<protein>
    <submittedName>
        <fullName evidence="1">Uncharacterized protein</fullName>
    </submittedName>
</protein>
<gene>
    <name evidence="1" type="ORF">UY19_C0001G0044</name>
</gene>
<proteinExistence type="predicted"/>
<dbReference type="Proteomes" id="UP000033882">
    <property type="component" value="Unassembled WGS sequence"/>
</dbReference>
<evidence type="ECO:0000313" key="1">
    <source>
        <dbReference type="EMBL" id="KKU90567.1"/>
    </source>
</evidence>
<sequence>MREAFVYNSAAQTAGRNSTLWICKDGELYSFSGKSIRGVVEVTGNSPVIKDTKGRPASIYRLKLAEGAVPCVLISSMHGRLWPDEGLEAARKRVERQFALEELSPESFVAAMMRDFPLTANRMGYGEEIPSAEDWERSNRIVARRKKLGTP</sequence>
<name>A0A0G1U8V7_9BACT</name>
<comment type="caution">
    <text evidence="1">The sequence shown here is derived from an EMBL/GenBank/DDBJ whole genome shotgun (WGS) entry which is preliminary data.</text>
</comment>
<dbReference type="AlphaFoldDB" id="A0A0G1U8V7"/>
<dbReference type="EMBL" id="LCPB01000001">
    <property type="protein sequence ID" value="KKU90567.1"/>
    <property type="molecule type" value="Genomic_DNA"/>
</dbReference>